<dbReference type="GO" id="GO:0016887">
    <property type="term" value="F:ATP hydrolysis activity"/>
    <property type="evidence" value="ECO:0007669"/>
    <property type="project" value="InterPro"/>
</dbReference>
<dbReference type="InterPro" id="IPR041628">
    <property type="entry name" value="ChlI/MoxR_AAA_lid"/>
</dbReference>
<keyword evidence="4" id="KW-1185">Reference proteome</keyword>
<dbReference type="AlphaFoldDB" id="A0A1I1THV8"/>
<dbReference type="Proteomes" id="UP000199517">
    <property type="component" value="Unassembled WGS sequence"/>
</dbReference>
<evidence type="ECO:0000259" key="2">
    <source>
        <dbReference type="Pfam" id="PF17863"/>
    </source>
</evidence>
<dbReference type="STRING" id="32040.SAMN04489710_103300"/>
<dbReference type="InterPro" id="IPR050764">
    <property type="entry name" value="CbbQ/NirQ/NorQ/GpvN"/>
</dbReference>
<evidence type="ECO:0000259" key="1">
    <source>
        <dbReference type="Pfam" id="PF07726"/>
    </source>
</evidence>
<dbReference type="RefSeq" id="WP_092950494.1">
    <property type="nucleotide sequence ID" value="NZ_FOMQ01000003.1"/>
</dbReference>
<dbReference type="GO" id="GO:0005524">
    <property type="term" value="F:ATP binding"/>
    <property type="evidence" value="ECO:0007669"/>
    <property type="project" value="InterPro"/>
</dbReference>
<dbReference type="PANTHER" id="PTHR42759:SF5">
    <property type="entry name" value="METHANOL DEHYDROGENASE REGULATOR"/>
    <property type="match status" value="1"/>
</dbReference>
<dbReference type="Gene3D" id="3.40.50.300">
    <property type="entry name" value="P-loop containing nucleotide triphosphate hydrolases"/>
    <property type="match status" value="1"/>
</dbReference>
<dbReference type="EMBL" id="FOMQ01000003">
    <property type="protein sequence ID" value="SFD56758.1"/>
    <property type="molecule type" value="Genomic_DNA"/>
</dbReference>
<organism evidence="3 4">
    <name type="scientific">Paracidovorax konjaci</name>
    <dbReference type="NCBI Taxonomy" id="32040"/>
    <lineage>
        <taxon>Bacteria</taxon>
        <taxon>Pseudomonadati</taxon>
        <taxon>Pseudomonadota</taxon>
        <taxon>Betaproteobacteria</taxon>
        <taxon>Burkholderiales</taxon>
        <taxon>Comamonadaceae</taxon>
        <taxon>Paracidovorax</taxon>
    </lineage>
</organism>
<protein>
    <submittedName>
        <fullName evidence="3">MoxR-like ATPase</fullName>
    </submittedName>
</protein>
<dbReference type="Pfam" id="PF17863">
    <property type="entry name" value="AAA_lid_2"/>
    <property type="match status" value="1"/>
</dbReference>
<feature type="domain" description="ATPase AAA-3" evidence="1">
    <location>
        <begin position="41"/>
        <end position="171"/>
    </location>
</feature>
<dbReference type="PIRSF" id="PIRSF002849">
    <property type="entry name" value="AAA_ATPase_chaperone_MoxR_prd"/>
    <property type="match status" value="1"/>
</dbReference>
<evidence type="ECO:0000313" key="3">
    <source>
        <dbReference type="EMBL" id="SFD56758.1"/>
    </source>
</evidence>
<name>A0A1I1THV8_9BURK</name>
<dbReference type="OrthoDB" id="9808397at2"/>
<evidence type="ECO:0000313" key="4">
    <source>
        <dbReference type="Proteomes" id="UP000199517"/>
    </source>
</evidence>
<dbReference type="InterPro" id="IPR027417">
    <property type="entry name" value="P-loop_NTPase"/>
</dbReference>
<accession>A0A1I1THV8</accession>
<gene>
    <name evidence="3" type="ORF">SAMN04489710_103300</name>
</gene>
<dbReference type="Gene3D" id="1.10.8.80">
    <property type="entry name" value="Magnesium chelatase subunit I, C-Terminal domain"/>
    <property type="match status" value="1"/>
</dbReference>
<dbReference type="InterPro" id="IPR011703">
    <property type="entry name" value="ATPase_AAA-3"/>
</dbReference>
<feature type="domain" description="ChlI/MoxR AAA lid" evidence="2">
    <location>
        <begin position="234"/>
        <end position="304"/>
    </location>
</feature>
<dbReference type="SUPFAM" id="SSF52540">
    <property type="entry name" value="P-loop containing nucleoside triphosphate hydrolases"/>
    <property type="match status" value="1"/>
</dbReference>
<dbReference type="PANTHER" id="PTHR42759">
    <property type="entry name" value="MOXR FAMILY PROTEIN"/>
    <property type="match status" value="1"/>
</dbReference>
<sequence length="313" mass="33247">MQDKDQAAALAQQVIHNIERVLKGKRAQIELALAAIVAGGHVLIEDVPGLGKTMLARALAVSIGLSCKRIQFTADLMPSDILGGPVYNPKDGSFTLRPGPVFSHVVLADEINRANPRAQSALLECMEEGQITLDGQTLRLPAPFAVIATQNPIDMAGTYPLPEAQLDRFLVRLSLGYPDAQTEAGLIHDQQFAHPIEQLRPVCDAAGFARLAAQAHAAAITPEVAAFIAGIVGATRQHPGIRAGASPRGTLGLARVARALSCIRGRDYVDPAVVREVAPAVLAHRIVPHNQGAPARPPAALIEEILQSQRTPR</sequence>
<proteinExistence type="predicted"/>
<dbReference type="Pfam" id="PF07726">
    <property type="entry name" value="AAA_3"/>
    <property type="match status" value="1"/>
</dbReference>
<reference evidence="4" key="1">
    <citation type="submission" date="2016-10" db="EMBL/GenBank/DDBJ databases">
        <authorList>
            <person name="Varghese N."/>
            <person name="Submissions S."/>
        </authorList>
    </citation>
    <scope>NUCLEOTIDE SEQUENCE [LARGE SCALE GENOMIC DNA]</scope>
    <source>
        <strain evidence="4">DSM 7481</strain>
    </source>
</reference>
<dbReference type="CDD" id="cd00009">
    <property type="entry name" value="AAA"/>
    <property type="match status" value="1"/>
</dbReference>